<dbReference type="Gene3D" id="3.10.100.10">
    <property type="entry name" value="Mannose-Binding Protein A, subunit A"/>
    <property type="match status" value="1"/>
</dbReference>
<keyword evidence="4" id="KW-1185">Reference proteome</keyword>
<keyword evidence="1" id="KW-0732">Signal</keyword>
<sequence>MQVSPSFAGAIFAFILLTMLFQNGRAITMTDMFDFVVEPMNFTNAELECQRRGFDGLAVISSPSEFNFAIDASKQLRKDSGLWVALRFDLNLQKLKWDDGTEVASNMPWLNSNPKPRASHACARVHFTGDLVMVPCHIRRHFICGNHIKTFMEARGITHKSLKPFKISSTLAEHRVDSYVKCVILCSTQHVCNTAWFDTSSLTCLLLRSDGYAGLQNNPNGQTFVMDGYSGYRK</sequence>
<accession>A0AAE1B8I1</accession>
<evidence type="ECO:0000313" key="4">
    <source>
        <dbReference type="Proteomes" id="UP001283361"/>
    </source>
</evidence>
<protein>
    <recommendedName>
        <fullName evidence="2">C-type lectin domain-containing protein</fullName>
    </recommendedName>
</protein>
<dbReference type="PROSITE" id="PS50041">
    <property type="entry name" value="C_TYPE_LECTIN_2"/>
    <property type="match status" value="1"/>
</dbReference>
<name>A0AAE1B8I1_9GAST</name>
<dbReference type="AlphaFoldDB" id="A0AAE1B8I1"/>
<dbReference type="Pfam" id="PF00059">
    <property type="entry name" value="Lectin_C"/>
    <property type="match status" value="1"/>
</dbReference>
<dbReference type="SUPFAM" id="SSF56436">
    <property type="entry name" value="C-type lectin-like"/>
    <property type="match status" value="1"/>
</dbReference>
<gene>
    <name evidence="3" type="ORF">RRG08_008601</name>
</gene>
<evidence type="ECO:0000313" key="3">
    <source>
        <dbReference type="EMBL" id="KAK3800846.1"/>
    </source>
</evidence>
<dbReference type="CDD" id="cd00037">
    <property type="entry name" value="CLECT"/>
    <property type="match status" value="1"/>
</dbReference>
<reference evidence="3" key="1">
    <citation type="journal article" date="2023" name="G3 (Bethesda)">
        <title>A reference genome for the long-term kleptoplast-retaining sea slug Elysia crispata morphotype clarki.</title>
        <authorList>
            <person name="Eastman K.E."/>
            <person name="Pendleton A.L."/>
            <person name="Shaikh M.A."/>
            <person name="Suttiyut T."/>
            <person name="Ogas R."/>
            <person name="Tomko P."/>
            <person name="Gavelis G."/>
            <person name="Widhalm J.R."/>
            <person name="Wisecaver J.H."/>
        </authorList>
    </citation>
    <scope>NUCLEOTIDE SEQUENCE</scope>
    <source>
        <strain evidence="3">ECLA1</strain>
    </source>
</reference>
<dbReference type="InterPro" id="IPR016186">
    <property type="entry name" value="C-type_lectin-like/link_sf"/>
</dbReference>
<feature type="signal peptide" evidence="1">
    <location>
        <begin position="1"/>
        <end position="26"/>
    </location>
</feature>
<dbReference type="InterPro" id="IPR001304">
    <property type="entry name" value="C-type_lectin-like"/>
</dbReference>
<dbReference type="EMBL" id="JAWDGP010000410">
    <property type="protein sequence ID" value="KAK3800846.1"/>
    <property type="molecule type" value="Genomic_DNA"/>
</dbReference>
<proteinExistence type="predicted"/>
<comment type="caution">
    <text evidence="3">The sequence shown here is derived from an EMBL/GenBank/DDBJ whole genome shotgun (WGS) entry which is preliminary data.</text>
</comment>
<feature type="domain" description="C-type lectin" evidence="2">
    <location>
        <begin position="33"/>
        <end position="145"/>
    </location>
</feature>
<dbReference type="InterPro" id="IPR016187">
    <property type="entry name" value="CTDL_fold"/>
</dbReference>
<organism evidence="3 4">
    <name type="scientific">Elysia crispata</name>
    <name type="common">lettuce slug</name>
    <dbReference type="NCBI Taxonomy" id="231223"/>
    <lineage>
        <taxon>Eukaryota</taxon>
        <taxon>Metazoa</taxon>
        <taxon>Spiralia</taxon>
        <taxon>Lophotrochozoa</taxon>
        <taxon>Mollusca</taxon>
        <taxon>Gastropoda</taxon>
        <taxon>Heterobranchia</taxon>
        <taxon>Euthyneura</taxon>
        <taxon>Panpulmonata</taxon>
        <taxon>Sacoglossa</taxon>
        <taxon>Placobranchoidea</taxon>
        <taxon>Plakobranchidae</taxon>
        <taxon>Elysia</taxon>
    </lineage>
</organism>
<feature type="chain" id="PRO_5042027420" description="C-type lectin domain-containing protein" evidence="1">
    <location>
        <begin position="27"/>
        <end position="234"/>
    </location>
</feature>
<evidence type="ECO:0000256" key="1">
    <source>
        <dbReference type="SAM" id="SignalP"/>
    </source>
</evidence>
<evidence type="ECO:0000259" key="2">
    <source>
        <dbReference type="PROSITE" id="PS50041"/>
    </source>
</evidence>
<dbReference type="Proteomes" id="UP001283361">
    <property type="component" value="Unassembled WGS sequence"/>
</dbReference>